<comment type="caution">
    <text evidence="2">The sequence shown here is derived from an EMBL/GenBank/DDBJ whole genome shotgun (WGS) entry which is preliminary data.</text>
</comment>
<dbReference type="Proteomes" id="UP000036947">
    <property type="component" value="Unassembled WGS sequence"/>
</dbReference>
<evidence type="ECO:0000259" key="1">
    <source>
        <dbReference type="Pfam" id="PF01636"/>
    </source>
</evidence>
<dbReference type="OrthoDB" id="2906425at2759"/>
<proteinExistence type="predicted"/>
<dbReference type="InterPro" id="IPR002575">
    <property type="entry name" value="Aminoglycoside_PTrfase"/>
</dbReference>
<dbReference type="InterPro" id="IPR011009">
    <property type="entry name" value="Kinase-like_dom_sf"/>
</dbReference>
<dbReference type="PANTHER" id="PTHR21310">
    <property type="entry name" value="AMINOGLYCOSIDE PHOSPHOTRANSFERASE-RELATED-RELATED"/>
    <property type="match status" value="1"/>
</dbReference>
<accession>A0A0L0MYY4</accession>
<gene>
    <name evidence="2" type="ORF">TOPH_08325</name>
</gene>
<dbReference type="Gene3D" id="3.90.1200.10">
    <property type="match status" value="1"/>
</dbReference>
<dbReference type="AlphaFoldDB" id="A0A0L0MYY4"/>
<evidence type="ECO:0000313" key="3">
    <source>
        <dbReference type="Proteomes" id="UP000036947"/>
    </source>
</evidence>
<dbReference type="Pfam" id="PF01636">
    <property type="entry name" value="APH"/>
    <property type="match status" value="1"/>
</dbReference>
<organism evidence="2 3">
    <name type="scientific">Tolypocladium ophioglossoides (strain CBS 100239)</name>
    <name type="common">Snaketongue truffleclub</name>
    <name type="synonym">Elaphocordyceps ophioglossoides</name>
    <dbReference type="NCBI Taxonomy" id="1163406"/>
    <lineage>
        <taxon>Eukaryota</taxon>
        <taxon>Fungi</taxon>
        <taxon>Dikarya</taxon>
        <taxon>Ascomycota</taxon>
        <taxon>Pezizomycotina</taxon>
        <taxon>Sordariomycetes</taxon>
        <taxon>Hypocreomycetidae</taxon>
        <taxon>Hypocreales</taxon>
        <taxon>Ophiocordycipitaceae</taxon>
        <taxon>Tolypocladium</taxon>
    </lineage>
</organism>
<protein>
    <recommendedName>
        <fullName evidence="1">Aminoglycoside phosphotransferase domain-containing protein</fullName>
    </recommendedName>
</protein>
<dbReference type="InterPro" id="IPR051678">
    <property type="entry name" value="AGP_Transferase"/>
</dbReference>
<reference evidence="2 3" key="1">
    <citation type="journal article" date="2015" name="BMC Genomics">
        <title>The genome of the truffle-parasite Tolypocladium ophioglossoides and the evolution of antifungal peptaibiotics.</title>
        <authorList>
            <person name="Quandt C.A."/>
            <person name="Bushley K.E."/>
            <person name="Spatafora J.W."/>
        </authorList>
    </citation>
    <scope>NUCLEOTIDE SEQUENCE [LARGE SCALE GENOMIC DNA]</scope>
    <source>
        <strain evidence="2 3">CBS 100239</strain>
    </source>
</reference>
<feature type="domain" description="Aminoglycoside phosphotransferase" evidence="1">
    <location>
        <begin position="65"/>
        <end position="118"/>
    </location>
</feature>
<dbReference type="STRING" id="1163406.A0A0L0MYY4"/>
<dbReference type="EMBL" id="LFRF01000043">
    <property type="protein sequence ID" value="KND87027.1"/>
    <property type="molecule type" value="Genomic_DNA"/>
</dbReference>
<sequence length="151" mass="17987">MLQRPSRLTFEGPDSVRKRGRSFQLRREVEAMNFVQRNTSIPIPTVLEVHFDDRSYVGSFCNECQDSNLPDTYDIRFTHADLSWENILVDVRTGKVNAILDWEMAGFWPEWWEYRKAVFGCRSQPWWTELLKKVIIGYVRETNIDMDLEMF</sequence>
<dbReference type="SUPFAM" id="SSF56112">
    <property type="entry name" value="Protein kinase-like (PK-like)"/>
    <property type="match status" value="1"/>
</dbReference>
<name>A0A0L0MYY4_TOLOC</name>
<keyword evidence="3" id="KW-1185">Reference proteome</keyword>
<evidence type="ECO:0000313" key="2">
    <source>
        <dbReference type="EMBL" id="KND87027.1"/>
    </source>
</evidence>
<dbReference type="PANTHER" id="PTHR21310:SF54">
    <property type="entry name" value="AMINOGLYCOSIDE PHOSPHOTRANSFERASE DOMAIN-CONTAINING PROTEIN"/>
    <property type="match status" value="1"/>
</dbReference>